<evidence type="ECO:0000313" key="3">
    <source>
        <dbReference type="Proteomes" id="UP000429523"/>
    </source>
</evidence>
<feature type="chain" id="PRO_5025670459" description="Secreted protein" evidence="1">
    <location>
        <begin position="19"/>
        <end position="106"/>
    </location>
</feature>
<evidence type="ECO:0008006" key="4">
    <source>
        <dbReference type="Google" id="ProtNLM"/>
    </source>
</evidence>
<reference evidence="2 3" key="1">
    <citation type="submission" date="2018-08" db="EMBL/GenBank/DDBJ databases">
        <title>Genomic investigation of the strawberry pathogen Phytophthora fragariae indicates pathogenicity is determined by transcriptional variation in three key races.</title>
        <authorList>
            <person name="Adams T.M."/>
            <person name="Armitage A.D."/>
            <person name="Sobczyk M.K."/>
            <person name="Bates H.J."/>
            <person name="Dunwell J.M."/>
            <person name="Nellist C.F."/>
            <person name="Harrison R.J."/>
        </authorList>
    </citation>
    <scope>NUCLEOTIDE SEQUENCE [LARGE SCALE GENOMIC DNA]</scope>
    <source>
        <strain evidence="2 3">NOV-9</strain>
    </source>
</reference>
<dbReference type="EMBL" id="QXGF01001766">
    <property type="protein sequence ID" value="KAE8927933.1"/>
    <property type="molecule type" value="Genomic_DNA"/>
</dbReference>
<protein>
    <recommendedName>
        <fullName evidence="4">Secreted protein</fullName>
    </recommendedName>
</protein>
<comment type="caution">
    <text evidence="2">The sequence shown here is derived from an EMBL/GenBank/DDBJ whole genome shotgun (WGS) entry which is preliminary data.</text>
</comment>
<proteinExistence type="predicted"/>
<dbReference type="AlphaFoldDB" id="A0A6A3E667"/>
<gene>
    <name evidence="2" type="ORF">PF009_g21908</name>
</gene>
<sequence length="106" mass="11975">MPSLRLIVSHSLFFIASAMSSVRHRLLRLTWRSTVSALLSWTGWRRAITNLVLLEQVPQNGIPAVPVVVPDLVARLLLPLSHYIAKVCTPHSINVRNCLVTHRYTQ</sequence>
<name>A0A6A3E667_9STRA</name>
<organism evidence="2 3">
    <name type="scientific">Phytophthora fragariae</name>
    <dbReference type="NCBI Taxonomy" id="53985"/>
    <lineage>
        <taxon>Eukaryota</taxon>
        <taxon>Sar</taxon>
        <taxon>Stramenopiles</taxon>
        <taxon>Oomycota</taxon>
        <taxon>Peronosporomycetes</taxon>
        <taxon>Peronosporales</taxon>
        <taxon>Peronosporaceae</taxon>
        <taxon>Phytophthora</taxon>
    </lineage>
</organism>
<dbReference type="Proteomes" id="UP000429523">
    <property type="component" value="Unassembled WGS sequence"/>
</dbReference>
<accession>A0A6A3E667</accession>
<evidence type="ECO:0000256" key="1">
    <source>
        <dbReference type="SAM" id="SignalP"/>
    </source>
</evidence>
<keyword evidence="1" id="KW-0732">Signal</keyword>
<evidence type="ECO:0000313" key="2">
    <source>
        <dbReference type="EMBL" id="KAE8927933.1"/>
    </source>
</evidence>
<feature type="signal peptide" evidence="1">
    <location>
        <begin position="1"/>
        <end position="18"/>
    </location>
</feature>